<keyword evidence="6" id="KW-0411">Iron-sulfur</keyword>
<dbReference type="SFLD" id="SFLDG01067">
    <property type="entry name" value="SPASM/twitch_domain_containing"/>
    <property type="match status" value="1"/>
</dbReference>
<dbReference type="InterPro" id="IPR007197">
    <property type="entry name" value="rSAM"/>
</dbReference>
<dbReference type="Proteomes" id="UP000306441">
    <property type="component" value="Unassembled WGS sequence"/>
</dbReference>
<dbReference type="Gene3D" id="3.20.20.70">
    <property type="entry name" value="Aldolase class I"/>
    <property type="match status" value="1"/>
</dbReference>
<dbReference type="InterPro" id="IPR023867">
    <property type="entry name" value="Sulphatase_maturase_rSAM"/>
</dbReference>
<evidence type="ECO:0000256" key="5">
    <source>
        <dbReference type="ARBA" id="ARBA00023004"/>
    </source>
</evidence>
<dbReference type="NCBIfam" id="TIGR03942">
    <property type="entry name" value="sulfatase_rSAM"/>
    <property type="match status" value="1"/>
</dbReference>
<accession>A0ABY2Q344</accession>
<dbReference type="SFLD" id="SFLDS00029">
    <property type="entry name" value="Radical_SAM"/>
    <property type="match status" value="1"/>
</dbReference>
<evidence type="ECO:0000256" key="1">
    <source>
        <dbReference type="ARBA" id="ARBA00001966"/>
    </source>
</evidence>
<evidence type="ECO:0000259" key="8">
    <source>
        <dbReference type="PROSITE" id="PS51918"/>
    </source>
</evidence>
<comment type="caution">
    <text evidence="9">The sequence shown here is derived from an EMBL/GenBank/DDBJ whole genome shotgun (WGS) entry which is preliminary data.</text>
</comment>
<evidence type="ECO:0000313" key="9">
    <source>
        <dbReference type="EMBL" id="THF55425.1"/>
    </source>
</evidence>
<comment type="cofactor">
    <cofactor evidence="1">
        <name>[4Fe-4S] cluster</name>
        <dbReference type="ChEBI" id="CHEBI:49883"/>
    </cofactor>
</comment>
<comment type="similarity">
    <text evidence="7">Belongs to the radical SAM superfamily. Anaerobic sulfatase-maturating enzyme family.</text>
</comment>
<dbReference type="SFLD" id="SFLDF00285">
    <property type="entry name" value="anaerobic_Ser-type_sulfatase-m"/>
    <property type="match status" value="1"/>
</dbReference>
<feature type="domain" description="Radical SAM core" evidence="8">
    <location>
        <begin position="1"/>
        <end position="238"/>
    </location>
</feature>
<reference evidence="9 10" key="1">
    <citation type="submission" date="2019-04" db="EMBL/GenBank/DDBJ databases">
        <title>Mesorhizobium composti sp. nov., isolated from compost.</title>
        <authorList>
            <person name="Lin S.-Y."/>
            <person name="Hameed A."/>
            <person name="Hsieh Y.-T."/>
            <person name="Young C.-C."/>
        </authorList>
    </citation>
    <scope>NUCLEOTIDE SEQUENCE [LARGE SCALE GENOMIC DNA]</scope>
    <source>
        <strain evidence="9 10">CC-YTH430</strain>
    </source>
</reference>
<proteinExistence type="inferred from homology"/>
<dbReference type="RefSeq" id="WP_136359463.1">
    <property type="nucleotide sequence ID" value="NZ_SSNY01000011.1"/>
</dbReference>
<dbReference type="PANTHER" id="PTHR43273:SF3">
    <property type="entry name" value="ANAEROBIC SULFATASE-MATURATING ENZYME HOMOLOG ASLB-RELATED"/>
    <property type="match status" value="1"/>
</dbReference>
<dbReference type="SFLD" id="SFLDG01072">
    <property type="entry name" value="dehydrogenase_like"/>
    <property type="match status" value="1"/>
</dbReference>
<evidence type="ECO:0000256" key="2">
    <source>
        <dbReference type="ARBA" id="ARBA00022485"/>
    </source>
</evidence>
<gene>
    <name evidence="9" type="ORF">E6C48_17470</name>
</gene>
<evidence type="ECO:0000256" key="7">
    <source>
        <dbReference type="ARBA" id="ARBA00023601"/>
    </source>
</evidence>
<dbReference type="InterPro" id="IPR004027">
    <property type="entry name" value="SEC_C_motif"/>
</dbReference>
<keyword evidence="4" id="KW-0479">Metal-binding</keyword>
<dbReference type="NCBIfam" id="TIGR04085">
    <property type="entry name" value="rSAM_more_4Fe4S"/>
    <property type="match status" value="1"/>
</dbReference>
<keyword evidence="10" id="KW-1185">Reference proteome</keyword>
<dbReference type="PANTHER" id="PTHR43273">
    <property type="entry name" value="ANAEROBIC SULFATASE-MATURATING ENZYME HOMOLOG ASLB-RELATED"/>
    <property type="match status" value="1"/>
</dbReference>
<dbReference type="InterPro" id="IPR023885">
    <property type="entry name" value="4Fe4S-binding_SPASM_dom"/>
</dbReference>
<name>A0ABY2Q344_9HYPH</name>
<protein>
    <submittedName>
        <fullName evidence="9">Anaerobic sulfatase maturase</fullName>
    </submittedName>
</protein>
<dbReference type="CDD" id="cd01335">
    <property type="entry name" value="Radical_SAM"/>
    <property type="match status" value="1"/>
</dbReference>
<dbReference type="SUPFAM" id="SSF103642">
    <property type="entry name" value="Sec-C motif"/>
    <property type="match status" value="1"/>
</dbReference>
<dbReference type="SUPFAM" id="SSF102114">
    <property type="entry name" value="Radical SAM enzymes"/>
    <property type="match status" value="1"/>
</dbReference>
<dbReference type="CDD" id="cd21120">
    <property type="entry name" value="SPASM_anSME"/>
    <property type="match status" value="1"/>
</dbReference>
<dbReference type="Pfam" id="PF13186">
    <property type="entry name" value="SPASM"/>
    <property type="match status" value="1"/>
</dbReference>
<organism evidence="9 10">
    <name type="scientific">Ollibium composti</name>
    <dbReference type="NCBI Taxonomy" id="2675109"/>
    <lineage>
        <taxon>Bacteria</taxon>
        <taxon>Pseudomonadati</taxon>
        <taxon>Pseudomonadota</taxon>
        <taxon>Alphaproteobacteria</taxon>
        <taxon>Hyphomicrobiales</taxon>
        <taxon>Phyllobacteriaceae</taxon>
        <taxon>Ollibium</taxon>
    </lineage>
</organism>
<dbReference type="InterPro" id="IPR058240">
    <property type="entry name" value="rSAM_sf"/>
</dbReference>
<dbReference type="Gene3D" id="3.10.450.50">
    <property type="match status" value="1"/>
</dbReference>
<dbReference type="InterPro" id="IPR013785">
    <property type="entry name" value="Aldolase_TIM"/>
</dbReference>
<keyword evidence="2" id="KW-0004">4Fe-4S</keyword>
<dbReference type="PROSITE" id="PS51918">
    <property type="entry name" value="RADICAL_SAM"/>
    <property type="match status" value="1"/>
</dbReference>
<dbReference type="SFLD" id="SFLDG01386">
    <property type="entry name" value="main_SPASM_domain-containing"/>
    <property type="match status" value="1"/>
</dbReference>
<dbReference type="InterPro" id="IPR047207">
    <property type="entry name" value="SPASM_anSME"/>
</dbReference>
<dbReference type="EMBL" id="SSNY01000011">
    <property type="protein sequence ID" value="THF55425.1"/>
    <property type="molecule type" value="Genomic_DNA"/>
</dbReference>
<dbReference type="Pfam" id="PF02810">
    <property type="entry name" value="SEC-C"/>
    <property type="match status" value="1"/>
</dbReference>
<evidence type="ECO:0000256" key="4">
    <source>
        <dbReference type="ARBA" id="ARBA00022723"/>
    </source>
</evidence>
<evidence type="ECO:0000313" key="10">
    <source>
        <dbReference type="Proteomes" id="UP000306441"/>
    </source>
</evidence>
<evidence type="ECO:0000256" key="3">
    <source>
        <dbReference type="ARBA" id="ARBA00022691"/>
    </source>
</evidence>
<dbReference type="InterPro" id="IPR034491">
    <property type="entry name" value="Anaerob_Ser_sulfatase-maturase"/>
</dbReference>
<dbReference type="SFLD" id="SFLDG01384">
    <property type="entry name" value="thioether_bond_formation_requi"/>
    <property type="match status" value="1"/>
</dbReference>
<sequence>MAKPMGPRCNLDCSYCYYLDKTKLYPDQNKFRMAPDVLETFIRDYIDSQSSAGVREVQFVWQGGEPTILGLRYFRTIVTLQRKHCPPGRIIRNALQTNGTLLDEEWARFLHDEGFLVGLSMDGPPRLHDQYRRDRRDQPSSERVLSAWKLLTRHKVDTNVLCVVSNCNVGFPLDVYHYLRDAGVQFMQFIPVVERIDRQGGLASPPSPGDEDLAVAPWSVSPADYGRFLCKIFDDWVRHDVGRIFIQLFDLQLGIWAGAPASLCVFAETCGTGLALEHNGDLYACDHYVYSEYRLGNITQTPIETLAALPQQRRFGLDKKARLPAACLKCEWRFACHGGCPKHRFLPVNDEGTERLNYFCESNRMFLSHAAPFFLAMVGLLRQGRPAAGIMDILARQEAPRRRQSGRNALCPCGSGRKYKRCCGARLT</sequence>
<evidence type="ECO:0000256" key="6">
    <source>
        <dbReference type="ARBA" id="ARBA00023014"/>
    </source>
</evidence>
<keyword evidence="5" id="KW-0408">Iron</keyword>
<keyword evidence="3" id="KW-0949">S-adenosyl-L-methionine</keyword>
<dbReference type="Pfam" id="PF04055">
    <property type="entry name" value="Radical_SAM"/>
    <property type="match status" value="1"/>
</dbReference>